<evidence type="ECO:0000313" key="4">
    <source>
        <dbReference type="Proteomes" id="UP000536746"/>
    </source>
</evidence>
<name>A0A246WLI6_9BURK</name>
<protein>
    <submittedName>
        <fullName evidence="2">CsbD family protein</fullName>
    </submittedName>
</protein>
<comment type="caution">
    <text evidence="2">The sequence shown here is derived from an EMBL/GenBank/DDBJ whole genome shotgun (WGS) entry which is preliminary data.</text>
</comment>
<dbReference type="Gene3D" id="1.10.1470.10">
    <property type="entry name" value="YjbJ"/>
    <property type="match status" value="1"/>
</dbReference>
<dbReference type="AlphaFoldDB" id="A0A246WLI6"/>
<sequence length="66" mass="7496">MNKKTITGQFHFALGKLQEQVATLLGSTELQYAAQKRQTDGRIMHAVGEAQDLIKRSLRQRQRAPM</sequence>
<dbReference type="RefSeq" id="WP_079219173.1">
    <property type="nucleotide sequence ID" value="NZ_CP018845.1"/>
</dbReference>
<organism evidence="2 3">
    <name type="scientific">Herbaspirillum robiniae</name>
    <dbReference type="NCBI Taxonomy" id="2014887"/>
    <lineage>
        <taxon>Bacteria</taxon>
        <taxon>Pseudomonadati</taxon>
        <taxon>Pseudomonadota</taxon>
        <taxon>Betaproteobacteria</taxon>
        <taxon>Burkholderiales</taxon>
        <taxon>Oxalobacteraceae</taxon>
        <taxon>Herbaspirillum</taxon>
    </lineage>
</organism>
<evidence type="ECO:0000313" key="2">
    <source>
        <dbReference type="EMBL" id="OWY27169.1"/>
    </source>
</evidence>
<reference evidence="1 4" key="2">
    <citation type="journal article" date="2020" name="Front. Plant Sci.">
        <title>Isolation of Rhizosphere Bacteria That Improve Quality and Water Stress Tolerance in Greenhouse Ornamentals.</title>
        <authorList>
            <person name="Nordstedt N.P."/>
            <person name="Jones M.L."/>
        </authorList>
    </citation>
    <scope>NUCLEOTIDE SEQUENCE [LARGE SCALE GENOMIC DNA]</scope>
    <source>
        <strain evidence="1 4">C6C2</strain>
    </source>
</reference>
<dbReference type="Proteomes" id="UP000536746">
    <property type="component" value="Unassembled WGS sequence"/>
</dbReference>
<dbReference type="EMBL" id="NJGU01000013">
    <property type="protein sequence ID" value="OWY27169.1"/>
    <property type="molecule type" value="Genomic_DNA"/>
</dbReference>
<keyword evidence="4" id="KW-1185">Reference proteome</keyword>
<dbReference type="InterPro" id="IPR036629">
    <property type="entry name" value="YjbJ_sf"/>
</dbReference>
<dbReference type="OrthoDB" id="8722970at2"/>
<dbReference type="Proteomes" id="UP000197596">
    <property type="component" value="Unassembled WGS sequence"/>
</dbReference>
<dbReference type="EMBL" id="JABFMT010000014">
    <property type="protein sequence ID" value="NUU02730.1"/>
    <property type="molecule type" value="Genomic_DNA"/>
</dbReference>
<reference evidence="2 3" key="1">
    <citation type="submission" date="2017-06" db="EMBL/GenBank/DDBJ databases">
        <title>Herbaspirillum phytohormonus sp. nov., isolated from the root nodule of Robinia pseudoacacia in lead-zinc mine.</title>
        <authorList>
            <person name="Fan M."/>
            <person name="Lin Y."/>
        </authorList>
    </citation>
    <scope>NUCLEOTIDE SEQUENCE [LARGE SCALE GENOMIC DNA]</scope>
    <source>
        <strain evidence="2 3">HZ10</strain>
    </source>
</reference>
<gene>
    <name evidence="2" type="ORF">CEJ42_21270</name>
    <name evidence="1" type="ORF">HNO84_14080</name>
</gene>
<dbReference type="SUPFAM" id="SSF69047">
    <property type="entry name" value="Hypothetical protein YjbJ"/>
    <property type="match status" value="1"/>
</dbReference>
<proteinExistence type="predicted"/>
<evidence type="ECO:0000313" key="1">
    <source>
        <dbReference type="EMBL" id="NUU02730.1"/>
    </source>
</evidence>
<evidence type="ECO:0000313" key="3">
    <source>
        <dbReference type="Proteomes" id="UP000197596"/>
    </source>
</evidence>
<accession>A0A246WLI6</accession>